<name>Q2W463_PARM1</name>
<feature type="transmembrane region" description="Helical" evidence="7">
    <location>
        <begin position="160"/>
        <end position="181"/>
    </location>
</feature>
<evidence type="ECO:0000256" key="7">
    <source>
        <dbReference type="SAM" id="Phobius"/>
    </source>
</evidence>
<dbReference type="STRING" id="342108.amb2558"/>
<dbReference type="GO" id="GO:0071978">
    <property type="term" value="P:bacterial-type flagellum-dependent swarming motility"/>
    <property type="evidence" value="ECO:0007669"/>
    <property type="project" value="InterPro"/>
</dbReference>
<keyword evidence="4 7" id="KW-1133">Transmembrane helix</keyword>
<evidence type="ECO:0000256" key="5">
    <source>
        <dbReference type="ARBA" id="ARBA00023136"/>
    </source>
</evidence>
<evidence type="ECO:0000313" key="10">
    <source>
        <dbReference type="Proteomes" id="UP000007058"/>
    </source>
</evidence>
<evidence type="ECO:0000256" key="6">
    <source>
        <dbReference type="RuleBase" id="RU004057"/>
    </source>
</evidence>
<dbReference type="GO" id="GO:0015031">
    <property type="term" value="P:protein transport"/>
    <property type="evidence" value="ECO:0007669"/>
    <property type="project" value="UniProtKB-KW"/>
</dbReference>
<proteinExistence type="inferred from homology"/>
<keyword evidence="9" id="KW-0969">Cilium</keyword>
<comment type="similarity">
    <text evidence="6">Belongs to the exbB/tolQ family.</text>
</comment>
<dbReference type="GO" id="GO:0005886">
    <property type="term" value="C:plasma membrane"/>
    <property type="evidence" value="ECO:0007669"/>
    <property type="project" value="UniProtKB-SubCell"/>
</dbReference>
<reference evidence="9 10" key="1">
    <citation type="journal article" date="2005" name="DNA Res.">
        <title>Complete genome sequence of the facultative anaerobic magnetotactic bacterium Magnetospirillum sp. strain AMB-1.</title>
        <authorList>
            <person name="Matsunaga T."/>
            <person name="Okamura Y."/>
            <person name="Fukuda Y."/>
            <person name="Wahyudi A.T."/>
            <person name="Murase Y."/>
            <person name="Takeyama H."/>
        </authorList>
    </citation>
    <scope>NUCLEOTIDE SEQUENCE [LARGE SCALE GENOMIC DNA]</scope>
    <source>
        <strain evidence="10">ATCC 700264 / AMB-1</strain>
    </source>
</reference>
<evidence type="ECO:0000256" key="2">
    <source>
        <dbReference type="ARBA" id="ARBA00022475"/>
    </source>
</evidence>
<dbReference type="PANTHER" id="PTHR30433">
    <property type="entry name" value="CHEMOTAXIS PROTEIN MOTA"/>
    <property type="match status" value="1"/>
</dbReference>
<dbReference type="AlphaFoldDB" id="Q2W463"/>
<dbReference type="InterPro" id="IPR047055">
    <property type="entry name" value="MotA-like"/>
</dbReference>
<dbReference type="Proteomes" id="UP000007058">
    <property type="component" value="Chromosome"/>
</dbReference>
<evidence type="ECO:0000256" key="4">
    <source>
        <dbReference type="ARBA" id="ARBA00022989"/>
    </source>
</evidence>
<feature type="transmembrane region" description="Helical" evidence="7">
    <location>
        <begin position="7"/>
        <end position="30"/>
    </location>
</feature>
<evidence type="ECO:0000256" key="1">
    <source>
        <dbReference type="ARBA" id="ARBA00004651"/>
    </source>
</evidence>
<organism evidence="9 10">
    <name type="scientific">Paramagnetospirillum magneticum (strain ATCC 700264 / AMB-1)</name>
    <name type="common">Magnetospirillum magneticum</name>
    <dbReference type="NCBI Taxonomy" id="342108"/>
    <lineage>
        <taxon>Bacteria</taxon>
        <taxon>Pseudomonadati</taxon>
        <taxon>Pseudomonadota</taxon>
        <taxon>Alphaproteobacteria</taxon>
        <taxon>Rhodospirillales</taxon>
        <taxon>Magnetospirillaceae</taxon>
        <taxon>Paramagnetospirillum</taxon>
    </lineage>
</organism>
<keyword evidence="10" id="KW-1185">Reference proteome</keyword>
<evidence type="ECO:0000256" key="3">
    <source>
        <dbReference type="ARBA" id="ARBA00022692"/>
    </source>
</evidence>
<evidence type="ECO:0000259" key="8">
    <source>
        <dbReference type="Pfam" id="PF01618"/>
    </source>
</evidence>
<keyword evidence="6" id="KW-0813">Transport</keyword>
<accession>Q2W463</accession>
<keyword evidence="6" id="KW-0653">Protein transport</keyword>
<gene>
    <name evidence="9" type="ordered locus">amb2558</name>
</gene>
<keyword evidence="9" id="KW-0966">Cell projection</keyword>
<protein>
    <submittedName>
        <fullName evidence="9">Flagellar motor component</fullName>
    </submittedName>
</protein>
<dbReference type="KEGG" id="mag:amb2558"/>
<dbReference type="EMBL" id="AP007255">
    <property type="protein sequence ID" value="BAE51362.1"/>
    <property type="molecule type" value="Genomic_DNA"/>
</dbReference>
<comment type="subcellular location">
    <subcellularLocation>
        <location evidence="1">Cell membrane</location>
        <topology evidence="1">Multi-pass membrane protein</topology>
    </subcellularLocation>
    <subcellularLocation>
        <location evidence="6">Membrane</location>
        <topology evidence="6">Multi-pass membrane protein</topology>
    </subcellularLocation>
</comment>
<feature type="transmembrane region" description="Helical" evidence="7">
    <location>
        <begin position="193"/>
        <end position="213"/>
    </location>
</feature>
<evidence type="ECO:0000313" key="9">
    <source>
        <dbReference type="EMBL" id="BAE51362.1"/>
    </source>
</evidence>
<feature type="transmembrane region" description="Helical" evidence="7">
    <location>
        <begin position="36"/>
        <end position="58"/>
    </location>
</feature>
<dbReference type="InterPro" id="IPR002898">
    <property type="entry name" value="MotA_ExbB_proton_chnl"/>
</dbReference>
<dbReference type="HOGENOM" id="CLU_079895_1_0_5"/>
<feature type="domain" description="MotA/TolQ/ExbB proton channel" evidence="8">
    <location>
        <begin position="115"/>
        <end position="223"/>
    </location>
</feature>
<keyword evidence="5 7" id="KW-0472">Membrane</keyword>
<keyword evidence="2" id="KW-1003">Cell membrane</keyword>
<dbReference type="GO" id="GO:0006935">
    <property type="term" value="P:chemotaxis"/>
    <property type="evidence" value="ECO:0007669"/>
    <property type="project" value="InterPro"/>
</dbReference>
<sequence>MFGDLAVMSLSTVIGFTLSLLLIVGSIIELTTNFKIFLHLSGLLMVIGGTLAAAHVGFEMRYVRQALGNIKAIFFSPKMARGMLTNEVARVIRWGYLLQKSGIQALESDVKSLKSQDAFLAYGVGLVVSGYTGPEVRHMLDNQVETAFQRHTVSVEILKYMASNAPAFGMMATLVGLVVMLDNMGDDPSKLGGGMAVGLLGTLYGVLFARLVLMPAAEKAHQRESIIRFRNMLVAEGLVMLAERRSPRFIQDAMNSYLDPAIHFDIDKAPKK</sequence>
<keyword evidence="9" id="KW-0282">Flagellum</keyword>
<keyword evidence="3 7" id="KW-0812">Transmembrane</keyword>
<dbReference type="Pfam" id="PF01618">
    <property type="entry name" value="MotA_ExbB"/>
    <property type="match status" value="1"/>
</dbReference>